<evidence type="ECO:0000313" key="6">
    <source>
        <dbReference type="Proteomes" id="UP000343335"/>
    </source>
</evidence>
<dbReference type="RefSeq" id="WP_150664444.1">
    <property type="nucleotide sequence ID" value="NZ_CABPSA010000003.1"/>
</dbReference>
<sequence length="175" mass="19862">MRNKTDKIADKSADKSAEKADLDRFDLNILDLLQTNNRLSHAAIAEQVGLSTASVQRRISRLEARGVIRDNVAVLNPAMIGNPVTAVIESRLVEDRSIVMDRAKRYFRNVDEIQQCYFVNGGVSFIIIMISRDIPHFEQLVRQHFADNPDILTYRTLIVLDQVKTGLKLPLFDLI</sequence>
<dbReference type="InterPro" id="IPR019888">
    <property type="entry name" value="Tscrpt_reg_AsnC-like"/>
</dbReference>
<dbReference type="Pfam" id="PF01037">
    <property type="entry name" value="AsnC_trans_reg"/>
    <property type="match status" value="1"/>
</dbReference>
<evidence type="ECO:0000256" key="3">
    <source>
        <dbReference type="ARBA" id="ARBA00023163"/>
    </source>
</evidence>
<dbReference type="PANTHER" id="PTHR30154">
    <property type="entry name" value="LEUCINE-RESPONSIVE REGULATORY PROTEIN"/>
    <property type="match status" value="1"/>
</dbReference>
<dbReference type="InterPro" id="IPR036390">
    <property type="entry name" value="WH_DNA-bd_sf"/>
</dbReference>
<dbReference type="SUPFAM" id="SSF54909">
    <property type="entry name" value="Dimeric alpha+beta barrel"/>
    <property type="match status" value="1"/>
</dbReference>
<gene>
    <name evidence="5" type="ORF">PCO31010_02414</name>
</gene>
<dbReference type="GO" id="GO:0005829">
    <property type="term" value="C:cytosol"/>
    <property type="evidence" value="ECO:0007669"/>
    <property type="project" value="TreeGrafter"/>
</dbReference>
<dbReference type="InterPro" id="IPR019887">
    <property type="entry name" value="Tscrpt_reg_AsnC/Lrp_C"/>
</dbReference>
<dbReference type="PROSITE" id="PS00519">
    <property type="entry name" value="HTH_ASNC_1"/>
    <property type="match status" value="1"/>
</dbReference>
<dbReference type="Pfam" id="PF13412">
    <property type="entry name" value="HTH_24"/>
    <property type="match status" value="1"/>
</dbReference>
<dbReference type="SMART" id="SM00344">
    <property type="entry name" value="HTH_ASNC"/>
    <property type="match status" value="1"/>
</dbReference>
<dbReference type="InterPro" id="IPR000485">
    <property type="entry name" value="AsnC-type_HTH_dom"/>
</dbReference>
<dbReference type="PANTHER" id="PTHR30154:SF34">
    <property type="entry name" value="TRANSCRIPTIONAL REGULATOR AZLB"/>
    <property type="match status" value="1"/>
</dbReference>
<evidence type="ECO:0000259" key="4">
    <source>
        <dbReference type="PROSITE" id="PS50956"/>
    </source>
</evidence>
<dbReference type="Proteomes" id="UP000343335">
    <property type="component" value="Unassembled WGS sequence"/>
</dbReference>
<dbReference type="GO" id="GO:0043200">
    <property type="term" value="P:response to amino acid"/>
    <property type="evidence" value="ECO:0007669"/>
    <property type="project" value="TreeGrafter"/>
</dbReference>
<evidence type="ECO:0000313" key="5">
    <source>
        <dbReference type="EMBL" id="VVE06388.1"/>
    </source>
</evidence>
<dbReference type="AlphaFoldDB" id="A0A5E4V2E0"/>
<dbReference type="Gene3D" id="3.30.70.920">
    <property type="match status" value="1"/>
</dbReference>
<proteinExistence type="predicted"/>
<feature type="domain" description="HTH asnC-type" evidence="4">
    <location>
        <begin position="22"/>
        <end position="83"/>
    </location>
</feature>
<keyword evidence="3" id="KW-0804">Transcription</keyword>
<keyword evidence="1" id="KW-0805">Transcription regulation</keyword>
<organism evidence="5 6">
    <name type="scientific">Pandoraea commovens</name>
    <dbReference type="NCBI Taxonomy" id="2508289"/>
    <lineage>
        <taxon>Bacteria</taxon>
        <taxon>Pseudomonadati</taxon>
        <taxon>Pseudomonadota</taxon>
        <taxon>Betaproteobacteria</taxon>
        <taxon>Burkholderiales</taxon>
        <taxon>Burkholderiaceae</taxon>
        <taxon>Pandoraea</taxon>
    </lineage>
</organism>
<dbReference type="OrthoDB" id="8590699at2"/>
<dbReference type="PRINTS" id="PR00033">
    <property type="entry name" value="HTHASNC"/>
</dbReference>
<dbReference type="GO" id="GO:0043565">
    <property type="term" value="F:sequence-specific DNA binding"/>
    <property type="evidence" value="ECO:0007669"/>
    <property type="project" value="InterPro"/>
</dbReference>
<protein>
    <submittedName>
        <fullName evidence="5">AsnC family transcriptional regulator</fullName>
    </submittedName>
</protein>
<name>A0A5E4V2E0_9BURK</name>
<dbReference type="InterPro" id="IPR011008">
    <property type="entry name" value="Dimeric_a/b-barrel"/>
</dbReference>
<dbReference type="InterPro" id="IPR036388">
    <property type="entry name" value="WH-like_DNA-bd_sf"/>
</dbReference>
<dbReference type="PROSITE" id="PS50956">
    <property type="entry name" value="HTH_ASNC_2"/>
    <property type="match status" value="1"/>
</dbReference>
<reference evidence="5 6" key="1">
    <citation type="submission" date="2019-08" db="EMBL/GenBank/DDBJ databases">
        <authorList>
            <person name="Peeters C."/>
        </authorList>
    </citation>
    <scope>NUCLEOTIDE SEQUENCE [LARGE SCALE GENOMIC DNA]</scope>
    <source>
        <strain evidence="5 6">LMG 31010</strain>
    </source>
</reference>
<accession>A0A5E4V2E0</accession>
<evidence type="ECO:0000256" key="2">
    <source>
        <dbReference type="ARBA" id="ARBA00023125"/>
    </source>
</evidence>
<dbReference type="EMBL" id="CABPSA010000003">
    <property type="protein sequence ID" value="VVE06388.1"/>
    <property type="molecule type" value="Genomic_DNA"/>
</dbReference>
<evidence type="ECO:0000256" key="1">
    <source>
        <dbReference type="ARBA" id="ARBA00023015"/>
    </source>
</evidence>
<dbReference type="Gene3D" id="1.10.10.10">
    <property type="entry name" value="Winged helix-like DNA-binding domain superfamily/Winged helix DNA-binding domain"/>
    <property type="match status" value="1"/>
</dbReference>
<dbReference type="InterPro" id="IPR019885">
    <property type="entry name" value="Tscrpt_reg_HTH_AsnC-type_CS"/>
</dbReference>
<keyword evidence="2" id="KW-0238">DNA-binding</keyword>
<dbReference type="SUPFAM" id="SSF46785">
    <property type="entry name" value="Winged helix' DNA-binding domain"/>
    <property type="match status" value="1"/>
</dbReference>